<dbReference type="Proteomes" id="UP001492380">
    <property type="component" value="Unassembled WGS sequence"/>
</dbReference>
<keyword evidence="3" id="KW-1185">Reference proteome</keyword>
<evidence type="ECO:0000313" key="3">
    <source>
        <dbReference type="Proteomes" id="UP001492380"/>
    </source>
</evidence>
<sequence>MTGGHPLHIMNIDKTPPRPSSVGGTQPETCECTSSPMEGHQGEEHVGTGDNTHNHGGIKRPASEPLTGQEVKRPSSARDKSMPGGALPKHPTVPDAPGTPAFAEHLTSMAKEKGKQENRTQGTQSPASDTRTLREFLQSRRLYMVQHYNGTKRPASNSSTGPATKRPSSAGDKSLPEDALSKHCTGSNAPMTPAFAEHLASMTKEGEDKEGEQDKSDEQRGTTKRRINEKLLMKLKEYMKLPVPSSLRNLRPVDIVLKRLAASEEPLVSAFQEWFTAMAEERKNRQGNSDEQRGTTVTLTAFEAHMLVDEVKELRAQVEYYERLMAKRGGTETR</sequence>
<feature type="compositionally biased region" description="Polar residues" evidence="1">
    <location>
        <begin position="119"/>
        <end position="130"/>
    </location>
</feature>
<evidence type="ECO:0000313" key="2">
    <source>
        <dbReference type="EMBL" id="KAK8247352.1"/>
    </source>
</evidence>
<feature type="compositionally biased region" description="Polar residues" evidence="1">
    <location>
        <begin position="22"/>
        <end position="36"/>
    </location>
</feature>
<name>A0ABR1Z4L5_9PEZI</name>
<accession>A0ABR1Z4L5</accession>
<dbReference type="EMBL" id="JBBWRZ010000001">
    <property type="protein sequence ID" value="KAK8247352.1"/>
    <property type="molecule type" value="Genomic_DNA"/>
</dbReference>
<protein>
    <submittedName>
        <fullName evidence="2">Uncharacterized protein</fullName>
    </submittedName>
</protein>
<evidence type="ECO:0000256" key="1">
    <source>
        <dbReference type="SAM" id="MobiDB-lite"/>
    </source>
</evidence>
<feature type="region of interest" description="Disordered" evidence="1">
    <location>
        <begin position="1"/>
        <end position="226"/>
    </location>
</feature>
<comment type="caution">
    <text evidence="2">The sequence shown here is derived from an EMBL/GenBank/DDBJ whole genome shotgun (WGS) entry which is preliminary data.</text>
</comment>
<reference evidence="2 3" key="1">
    <citation type="submission" date="2024-04" db="EMBL/GenBank/DDBJ databases">
        <title>Phyllosticta paracitricarpa is synonymous to the EU quarantine fungus P. citricarpa based on phylogenomic analyses.</title>
        <authorList>
            <consortium name="Lawrence Berkeley National Laboratory"/>
            <person name="Van Ingen-Buijs V.A."/>
            <person name="Van Westerhoven A.C."/>
            <person name="Haridas S."/>
            <person name="Skiadas P."/>
            <person name="Martin F."/>
            <person name="Groenewald J.Z."/>
            <person name="Crous P.W."/>
            <person name="Seidl M.F."/>
        </authorList>
    </citation>
    <scope>NUCLEOTIDE SEQUENCE [LARGE SCALE GENOMIC DNA]</scope>
    <source>
        <strain evidence="2 3">CBS 123374</strain>
    </source>
</reference>
<feature type="compositionally biased region" description="Basic and acidic residues" evidence="1">
    <location>
        <begin position="204"/>
        <end position="226"/>
    </location>
</feature>
<organism evidence="2 3">
    <name type="scientific">Phyllosticta capitalensis</name>
    <dbReference type="NCBI Taxonomy" id="121624"/>
    <lineage>
        <taxon>Eukaryota</taxon>
        <taxon>Fungi</taxon>
        <taxon>Dikarya</taxon>
        <taxon>Ascomycota</taxon>
        <taxon>Pezizomycotina</taxon>
        <taxon>Dothideomycetes</taxon>
        <taxon>Dothideomycetes incertae sedis</taxon>
        <taxon>Botryosphaeriales</taxon>
        <taxon>Phyllostictaceae</taxon>
        <taxon>Phyllosticta</taxon>
    </lineage>
</organism>
<proteinExistence type="predicted"/>
<gene>
    <name evidence="2" type="ORF">HDK90DRAFT_462119</name>
</gene>
<feature type="compositionally biased region" description="Basic and acidic residues" evidence="1">
    <location>
        <begin position="70"/>
        <end position="81"/>
    </location>
</feature>